<reference evidence="2 3" key="1">
    <citation type="journal article" date="2017" name="Nat. Ecol. Evol.">
        <title>Scallop genome provides insights into evolution of bilaterian karyotype and development.</title>
        <authorList>
            <person name="Wang S."/>
            <person name="Zhang J."/>
            <person name="Jiao W."/>
            <person name="Li J."/>
            <person name="Xun X."/>
            <person name="Sun Y."/>
            <person name="Guo X."/>
            <person name="Huan P."/>
            <person name="Dong B."/>
            <person name="Zhang L."/>
            <person name="Hu X."/>
            <person name="Sun X."/>
            <person name="Wang J."/>
            <person name="Zhao C."/>
            <person name="Wang Y."/>
            <person name="Wang D."/>
            <person name="Huang X."/>
            <person name="Wang R."/>
            <person name="Lv J."/>
            <person name="Li Y."/>
            <person name="Zhang Z."/>
            <person name="Liu B."/>
            <person name="Lu W."/>
            <person name="Hui Y."/>
            <person name="Liang J."/>
            <person name="Zhou Z."/>
            <person name="Hou R."/>
            <person name="Li X."/>
            <person name="Liu Y."/>
            <person name="Li H."/>
            <person name="Ning X."/>
            <person name="Lin Y."/>
            <person name="Zhao L."/>
            <person name="Xing Q."/>
            <person name="Dou J."/>
            <person name="Li Y."/>
            <person name="Mao J."/>
            <person name="Guo H."/>
            <person name="Dou H."/>
            <person name="Li T."/>
            <person name="Mu C."/>
            <person name="Jiang W."/>
            <person name="Fu Q."/>
            <person name="Fu X."/>
            <person name="Miao Y."/>
            <person name="Liu J."/>
            <person name="Yu Q."/>
            <person name="Li R."/>
            <person name="Liao H."/>
            <person name="Li X."/>
            <person name="Kong Y."/>
            <person name="Jiang Z."/>
            <person name="Chourrout D."/>
            <person name="Li R."/>
            <person name="Bao Z."/>
        </authorList>
    </citation>
    <scope>NUCLEOTIDE SEQUENCE [LARGE SCALE GENOMIC DNA]</scope>
    <source>
        <strain evidence="2 3">PY_sf001</strain>
    </source>
</reference>
<feature type="chain" id="PRO_5012013028" evidence="1">
    <location>
        <begin position="20"/>
        <end position="162"/>
    </location>
</feature>
<keyword evidence="1" id="KW-0732">Signal</keyword>
<dbReference type="AlphaFoldDB" id="A0A210R0M2"/>
<sequence>MNELFFLGLSVCLMTICSAHMCLLNPRQRGSLSGYNKPAAADCYLTTDECGGRMRNPNNMAVFQRGMNYTVVLQKNLDHHNSTNPGSFDISLHHKTDISFYTRFLTSIPDTEEPSLTLYMTDIHIPHDLQLSESPNYILEVAYTTNTIPIVFRQCADIVVIM</sequence>
<feature type="signal peptide" evidence="1">
    <location>
        <begin position="1"/>
        <end position="19"/>
    </location>
</feature>
<evidence type="ECO:0000256" key="1">
    <source>
        <dbReference type="SAM" id="SignalP"/>
    </source>
</evidence>
<dbReference type="EMBL" id="NEDP02000981">
    <property type="protein sequence ID" value="OWF54568.1"/>
    <property type="molecule type" value="Genomic_DNA"/>
</dbReference>
<evidence type="ECO:0000313" key="3">
    <source>
        <dbReference type="Proteomes" id="UP000242188"/>
    </source>
</evidence>
<dbReference type="OrthoDB" id="10022075at2759"/>
<comment type="caution">
    <text evidence="2">The sequence shown here is derived from an EMBL/GenBank/DDBJ whole genome shotgun (WGS) entry which is preliminary data.</text>
</comment>
<accession>A0A210R0M2</accession>
<name>A0A210R0M2_MIZYE</name>
<dbReference type="PANTHER" id="PTHR37916">
    <property type="entry name" value="CHITIN-BINDING TYPE-4 DOMAIN-CONTAINING PROTEIN"/>
    <property type="match status" value="1"/>
</dbReference>
<protein>
    <submittedName>
        <fullName evidence="2">Uncharacterized protein</fullName>
    </submittedName>
</protein>
<organism evidence="2 3">
    <name type="scientific">Mizuhopecten yessoensis</name>
    <name type="common">Japanese scallop</name>
    <name type="synonym">Patinopecten yessoensis</name>
    <dbReference type="NCBI Taxonomy" id="6573"/>
    <lineage>
        <taxon>Eukaryota</taxon>
        <taxon>Metazoa</taxon>
        <taxon>Spiralia</taxon>
        <taxon>Lophotrochozoa</taxon>
        <taxon>Mollusca</taxon>
        <taxon>Bivalvia</taxon>
        <taxon>Autobranchia</taxon>
        <taxon>Pteriomorphia</taxon>
        <taxon>Pectinida</taxon>
        <taxon>Pectinoidea</taxon>
        <taxon>Pectinidae</taxon>
        <taxon>Mizuhopecten</taxon>
    </lineage>
</organism>
<dbReference type="Proteomes" id="UP000242188">
    <property type="component" value="Unassembled WGS sequence"/>
</dbReference>
<proteinExistence type="predicted"/>
<dbReference type="PANTHER" id="PTHR37916:SF1">
    <property type="entry name" value="COPPER ACQUISITION FACTOR BIM1-LIKE DOMAIN-CONTAINING PROTEIN"/>
    <property type="match status" value="1"/>
</dbReference>
<gene>
    <name evidence="2" type="ORF">KP79_PYT13444</name>
</gene>
<keyword evidence="3" id="KW-1185">Reference proteome</keyword>
<evidence type="ECO:0000313" key="2">
    <source>
        <dbReference type="EMBL" id="OWF54568.1"/>
    </source>
</evidence>